<keyword evidence="2" id="KW-1133">Transmembrane helix</keyword>
<gene>
    <name evidence="4" type="ORF">BDV95DRAFT_494469</name>
</gene>
<dbReference type="Proteomes" id="UP000481861">
    <property type="component" value="Unassembled WGS sequence"/>
</dbReference>
<feature type="signal peptide" evidence="3">
    <location>
        <begin position="1"/>
        <end position="21"/>
    </location>
</feature>
<dbReference type="GO" id="GO:0005543">
    <property type="term" value="F:phospholipid binding"/>
    <property type="evidence" value="ECO:0007669"/>
    <property type="project" value="TreeGrafter"/>
</dbReference>
<reference evidence="4 5" key="1">
    <citation type="submission" date="2020-01" db="EMBL/GenBank/DDBJ databases">
        <authorList>
            <consortium name="DOE Joint Genome Institute"/>
            <person name="Haridas S."/>
            <person name="Albert R."/>
            <person name="Binder M."/>
            <person name="Bloem J."/>
            <person name="Labutti K."/>
            <person name="Salamov A."/>
            <person name="Andreopoulos B."/>
            <person name="Baker S.E."/>
            <person name="Barry K."/>
            <person name="Bills G."/>
            <person name="Bluhm B.H."/>
            <person name="Cannon C."/>
            <person name="Castanera R."/>
            <person name="Culley D.E."/>
            <person name="Daum C."/>
            <person name="Ezra D."/>
            <person name="Gonzalez J.B."/>
            <person name="Henrissat B."/>
            <person name="Kuo A."/>
            <person name="Liang C."/>
            <person name="Lipzen A."/>
            <person name="Lutzoni F."/>
            <person name="Magnuson J."/>
            <person name="Mondo S."/>
            <person name="Nolan M."/>
            <person name="Ohm R."/>
            <person name="Pangilinan J."/>
            <person name="Park H.-J.H."/>
            <person name="Ramirez L."/>
            <person name="Alfaro M."/>
            <person name="Sun H."/>
            <person name="Tritt A."/>
            <person name="Yoshinaga Y."/>
            <person name="Zwiers L.-H.L."/>
            <person name="Turgeon B.G."/>
            <person name="Goodwin S.B."/>
            <person name="Spatafora J.W."/>
            <person name="Crous P.W."/>
            <person name="Grigoriev I.V."/>
        </authorList>
    </citation>
    <scope>NUCLEOTIDE SEQUENCE [LARGE SCALE GENOMIC DNA]</scope>
    <source>
        <strain evidence="4 5">CBS 611.86</strain>
    </source>
</reference>
<proteinExistence type="predicted"/>
<dbReference type="GO" id="GO:0046578">
    <property type="term" value="P:regulation of Ras protein signal transduction"/>
    <property type="evidence" value="ECO:0007669"/>
    <property type="project" value="TreeGrafter"/>
</dbReference>
<dbReference type="EMBL" id="JAADJZ010000012">
    <property type="protein sequence ID" value="KAF2870999.1"/>
    <property type="molecule type" value="Genomic_DNA"/>
</dbReference>
<dbReference type="PANTHER" id="PTHR11362">
    <property type="entry name" value="PHOSPHATIDYLETHANOLAMINE-BINDING PROTEIN"/>
    <property type="match status" value="1"/>
</dbReference>
<name>A0A7C8M7S3_9PLEO</name>
<dbReference type="InterPro" id="IPR036610">
    <property type="entry name" value="PEBP-like_sf"/>
</dbReference>
<accession>A0A7C8M7S3</accession>
<evidence type="ECO:0000256" key="1">
    <source>
        <dbReference type="SAM" id="MobiDB-lite"/>
    </source>
</evidence>
<keyword evidence="3" id="KW-0732">Signal</keyword>
<evidence type="ECO:0000256" key="2">
    <source>
        <dbReference type="SAM" id="Phobius"/>
    </source>
</evidence>
<dbReference type="PANTHER" id="PTHR11362:SF148">
    <property type="entry name" value="CARBOXYPEPTIDASE Y INHIBITOR"/>
    <property type="match status" value="1"/>
</dbReference>
<keyword evidence="2" id="KW-0812">Transmembrane</keyword>
<evidence type="ECO:0000313" key="5">
    <source>
        <dbReference type="Proteomes" id="UP000481861"/>
    </source>
</evidence>
<dbReference type="CDD" id="cd00866">
    <property type="entry name" value="PEBP_euk"/>
    <property type="match status" value="1"/>
</dbReference>
<keyword evidence="2" id="KW-0472">Membrane</keyword>
<sequence>MFNCKTLSFGLLAAALEGVRAQTAPGFPVQADGQSLSVSFGADNVSPAGELIPGPNVVSPPNITTPVWNAGSSAVLMMVDSDVPINGRSELLHWLVSGVTLADDGTTLTFPTAGEAAYVPPNPPVGDIAHAYTILLFAQPDNFAVPEQFAGVLESRINFNSSAFVAAAGLAQPLAANYFRVQNLTGTPTMAFPPPRQTNGTGTGAGMGPNGTTTSTSTPMAFPGAATTVVLGGGVTFWVGLVTAVVAGVGAFAL</sequence>
<comment type="caution">
    <text evidence="4">The sequence shown here is derived from an EMBL/GenBank/DDBJ whole genome shotgun (WGS) entry which is preliminary data.</text>
</comment>
<dbReference type="SUPFAM" id="SSF49777">
    <property type="entry name" value="PEBP-like"/>
    <property type="match status" value="1"/>
</dbReference>
<feature type="transmembrane region" description="Helical" evidence="2">
    <location>
        <begin position="229"/>
        <end position="253"/>
    </location>
</feature>
<dbReference type="InterPro" id="IPR035810">
    <property type="entry name" value="PEBP_euk"/>
</dbReference>
<dbReference type="Pfam" id="PF01161">
    <property type="entry name" value="PBP"/>
    <property type="match status" value="1"/>
</dbReference>
<keyword evidence="5" id="KW-1185">Reference proteome</keyword>
<feature type="region of interest" description="Disordered" evidence="1">
    <location>
        <begin position="189"/>
        <end position="215"/>
    </location>
</feature>
<organism evidence="4 5">
    <name type="scientific">Massariosphaeria phaeospora</name>
    <dbReference type="NCBI Taxonomy" id="100035"/>
    <lineage>
        <taxon>Eukaryota</taxon>
        <taxon>Fungi</taxon>
        <taxon>Dikarya</taxon>
        <taxon>Ascomycota</taxon>
        <taxon>Pezizomycotina</taxon>
        <taxon>Dothideomycetes</taxon>
        <taxon>Pleosporomycetidae</taxon>
        <taxon>Pleosporales</taxon>
        <taxon>Pleosporales incertae sedis</taxon>
        <taxon>Massariosphaeria</taxon>
    </lineage>
</organism>
<dbReference type="AlphaFoldDB" id="A0A7C8M7S3"/>
<feature type="chain" id="PRO_5028941526" evidence="3">
    <location>
        <begin position="22"/>
        <end position="254"/>
    </location>
</feature>
<dbReference type="OrthoDB" id="2506647at2759"/>
<evidence type="ECO:0000256" key="3">
    <source>
        <dbReference type="SAM" id="SignalP"/>
    </source>
</evidence>
<dbReference type="Gene3D" id="3.90.280.10">
    <property type="entry name" value="PEBP-like"/>
    <property type="match status" value="1"/>
</dbReference>
<dbReference type="InterPro" id="IPR008914">
    <property type="entry name" value="PEBP"/>
</dbReference>
<protein>
    <submittedName>
        <fullName evidence="4">Phosphatidylethanolamine-binding protein</fullName>
    </submittedName>
</protein>
<dbReference type="GO" id="GO:0030162">
    <property type="term" value="P:regulation of proteolysis"/>
    <property type="evidence" value="ECO:0007669"/>
    <property type="project" value="TreeGrafter"/>
</dbReference>
<evidence type="ECO:0000313" key="4">
    <source>
        <dbReference type="EMBL" id="KAF2870999.1"/>
    </source>
</evidence>
<dbReference type="GO" id="GO:0030414">
    <property type="term" value="F:peptidase inhibitor activity"/>
    <property type="evidence" value="ECO:0007669"/>
    <property type="project" value="TreeGrafter"/>
</dbReference>